<dbReference type="InterPro" id="IPR051680">
    <property type="entry name" value="ATP-dep_Glu-Cys_Ligase-2"/>
</dbReference>
<evidence type="ECO:0000259" key="1">
    <source>
        <dbReference type="Pfam" id="PF04168"/>
    </source>
</evidence>
<dbReference type="Gene3D" id="3.40.50.11290">
    <property type="match status" value="1"/>
</dbReference>
<dbReference type="AlphaFoldDB" id="A0A8K0VAF9"/>
<feature type="domain" description="DUF403" evidence="1">
    <location>
        <begin position="526"/>
        <end position="802"/>
    </location>
</feature>
<dbReference type="EMBL" id="JAESVN010000002">
    <property type="protein sequence ID" value="MBL4916603.1"/>
    <property type="molecule type" value="Genomic_DNA"/>
</dbReference>
<dbReference type="Proteomes" id="UP000648908">
    <property type="component" value="Unassembled WGS sequence"/>
</dbReference>
<gene>
    <name evidence="3" type="ORF">JL811_05160</name>
</gene>
<name>A0A8K0VAF9_9RHOB</name>
<evidence type="ECO:0000259" key="2">
    <source>
        <dbReference type="Pfam" id="PF14403"/>
    </source>
</evidence>
<evidence type="ECO:0000313" key="3">
    <source>
        <dbReference type="EMBL" id="MBL4916603.1"/>
    </source>
</evidence>
<accession>A0A8K0VAF9</accession>
<evidence type="ECO:0000313" key="4">
    <source>
        <dbReference type="Proteomes" id="UP000648908"/>
    </source>
</evidence>
<keyword evidence="4" id="KW-1185">Reference proteome</keyword>
<comment type="caution">
    <text evidence="3">The sequence shown here is derived from an EMBL/GenBank/DDBJ whole genome shotgun (WGS) entry which is preliminary data.</text>
</comment>
<dbReference type="RefSeq" id="WP_202687432.1">
    <property type="nucleotide sequence ID" value="NZ_JAESVN010000002.1"/>
</dbReference>
<protein>
    <submittedName>
        <fullName evidence="3">Circularly permuted type 2 ATP-grasp protein</fullName>
    </submittedName>
</protein>
<dbReference type="InterPro" id="IPR007296">
    <property type="entry name" value="DUF403"/>
</dbReference>
<dbReference type="InterPro" id="IPR025841">
    <property type="entry name" value="CP_ATPgrasp_2"/>
</dbReference>
<sequence>MADPLSPLTVPPQAVADYLSGYHPAPGVADELFDTEGHIRPVWADLVATLHQLTPEQIAARFEQGNQYLRDAGVYFRQYSNDPLQERDWPLSHIPVILHESEWAGICDALAQRADLLELVMADLYGPGRLVSEGHLPADLIAGSREWLRPMVGIAPVGGHFLHLLAFEIGRSPDGSWFVLGDRTQAPSGAGFALENRMATGRIFPERVTRARIQRLAGFFGAFRDAINGLARAQGRGSGAAILTPGISNDTYWEQTYIARYLGMMLLEGEDLLVENGRAMVRTIDGPQPLGVLWRRVDGSFADPLELDGASRIGTPGMVEALRQGRLGLVNALGSGVLEMRAMLAFLPRISKILTGAPLAMPNIATWWCGGEAERAHVRDNAAQMLIGPAFSCDLPFDLGGASALGGTFRGDGRHGTIAEWLEAQAGQLVGQEAVTLSTTPVWDEGRIQPRPMTVRVFAARTAQGWRFMPGGYARIGKSGDATALAMQRGGSVADVWILSDQDVPEETLAPPPQVGEFQRQSPGILPSRAADNLFWLGRYVERGEDVIRLIRALHLRLAGTDNTADPLLTGLRTYLTELGVDPDLPVPAGLLQRIATARGCAAQVRDRFSVDGWAALGDLERTAQGMAATARPGDDTARAMSVLLRKMAGFSGLVHENMYRFAGWRFLSFGRALERADALAALLLRFADIAAPVGSFDIAVEVADSVITHQRRYRVETGRDTVVDLLALDADNPRAILFQIRRLRALAEDLPGADDHGRPGPLLTALLPLEAELRVALPDDLTAERLTAIRAGLQNLSEILTASCLR</sequence>
<dbReference type="SUPFAM" id="SSF56059">
    <property type="entry name" value="Glutathione synthetase ATP-binding domain-like"/>
    <property type="match status" value="1"/>
</dbReference>
<dbReference type="PANTHER" id="PTHR34595:SF2">
    <property type="entry name" value="BLR2978 PROTEIN"/>
    <property type="match status" value="1"/>
</dbReference>
<reference evidence="3" key="1">
    <citation type="submission" date="2021-01" db="EMBL/GenBank/DDBJ databases">
        <title>Tabrizicola alba sp. nov. a motile alkaliphilic bacterium isolated from a soda lake.</title>
        <authorList>
            <person name="Szuroczki S."/>
            <person name="Abbaszade G."/>
            <person name="Schumann P."/>
            <person name="Toth E."/>
        </authorList>
    </citation>
    <scope>NUCLEOTIDE SEQUENCE</scope>
    <source>
        <strain evidence="3">DMG-N-6</strain>
    </source>
</reference>
<dbReference type="Pfam" id="PF04168">
    <property type="entry name" value="Alpha-E"/>
    <property type="match status" value="1"/>
</dbReference>
<proteinExistence type="predicted"/>
<dbReference type="PANTHER" id="PTHR34595">
    <property type="entry name" value="BLR5612 PROTEIN"/>
    <property type="match status" value="1"/>
</dbReference>
<feature type="domain" description="Circularly permuted ATP-grasp type 2" evidence="2">
    <location>
        <begin position="95"/>
        <end position="476"/>
    </location>
</feature>
<organism evidence="3 4">
    <name type="scientific">Szabonella alba</name>
    <dbReference type="NCBI Taxonomy" id="2804194"/>
    <lineage>
        <taxon>Bacteria</taxon>
        <taxon>Pseudomonadati</taxon>
        <taxon>Pseudomonadota</taxon>
        <taxon>Alphaproteobacteria</taxon>
        <taxon>Rhodobacterales</taxon>
        <taxon>Paracoccaceae</taxon>
        <taxon>Szabonella</taxon>
    </lineage>
</organism>
<dbReference type="Pfam" id="PF14403">
    <property type="entry name" value="CP_ATPgrasp_2"/>
    <property type="match status" value="1"/>
</dbReference>